<dbReference type="RefSeq" id="XP_001835899.1">
    <property type="nucleotide sequence ID" value="XM_001835847.1"/>
</dbReference>
<dbReference type="OrthoDB" id="416344at2759"/>
<feature type="region of interest" description="Disordered" evidence="5">
    <location>
        <begin position="1"/>
        <end position="20"/>
    </location>
</feature>
<comment type="caution">
    <text evidence="7">The sequence shown here is derived from an EMBL/GenBank/DDBJ whole genome shotgun (WGS) entry which is preliminary data.</text>
</comment>
<dbReference type="OMA" id="YKHWDEW"/>
<gene>
    <name evidence="7" type="ORF">CC1G_02987</name>
</gene>
<dbReference type="PANTHER" id="PTHR42776">
    <property type="entry name" value="SERINE PEPTIDASE S9 FAMILY MEMBER"/>
    <property type="match status" value="1"/>
</dbReference>
<sequence>MASSAPRITPSRILHDGTEHGRWTSASTTTVVVSGVDHSLWIPWMKLSIPLLGLSGQVPFTSPPIASKGAPAPVRGNHNFTLKEGADTFSPRDLVTLGRPGSAIANHDGDLALVPFSKYNLEEKRNYKSLFVIALDCDNVKPLQIPLEKGGDAFWLASRTIATVVEGSDGSELYALDITFETSLHTSGEPQLIGRFPTKTPANFRFNPHSSFLVFSDYVYEDGNLTTVNRQDEAWENRGNSAYVYDATYERHWDTWQGPKRPQLFSVSLAQGEDKKWKLGKVFHSPLKGTKHYSPVEPFGGTDDFDVSNTHILYTAKDPELPEAWHTKQNVRVDLFVSLQGVSSPKELTSGKQGATHSPVFSTSGTKVAWLELDKDGYESDRAKIVIYDLEKDIRFTVTQSWDRSADGLAFSEDDKFLYLTAGDEAKVKVFALPIAPTPEHSTTHPRLDSRFSTPVPLTHARAASDVQPLPNGRLLFSQSSFTHPKDAFIIRNLHSIEAAILVNDTDYLSGIEPVRLTNFAKDDLLGKYLGEGEEFWFKGAHHKNVQGWAIKPKGWEANAAKKWPVVLLIHGGMYFGLSDSASCSIGVFQGPKALGRTNGPRGGIQMVRVECLISANKPSKSHPLVFANQGYFVIMINPTGSTTFGQEFTDAIAEDWGGKPFIDMINGWKYVLEKYPEIDAERAVAAGASWGGYAINWIQGHPEFGFGFKALVAHDGVFDATYNGYSTDELFFVIQPRMGREASLRPWESKSKRLSEKMSPSNYVHKWSTPQLLIHGSKDYRLPETESIGAFHALQQLGIPSRLVIFPDENHWVLNHGNRWFDQFVGDNEVESD</sequence>
<evidence type="ECO:0000256" key="2">
    <source>
        <dbReference type="ARBA" id="ARBA00022729"/>
    </source>
</evidence>
<dbReference type="eggNOG" id="KOG2100">
    <property type="taxonomic scope" value="Eukaryota"/>
</dbReference>
<dbReference type="InterPro" id="IPR029058">
    <property type="entry name" value="AB_hydrolase_fold"/>
</dbReference>
<dbReference type="VEuPathDB" id="FungiDB:CC1G_02987"/>
<evidence type="ECO:0000259" key="6">
    <source>
        <dbReference type="Pfam" id="PF00326"/>
    </source>
</evidence>
<dbReference type="STRING" id="240176.A8NS00"/>
<dbReference type="SUPFAM" id="SSF53474">
    <property type="entry name" value="alpha/beta-Hydrolases"/>
    <property type="match status" value="1"/>
</dbReference>
<dbReference type="MEROPS" id="S09.012"/>
<dbReference type="Pfam" id="PF00326">
    <property type="entry name" value="Peptidase_S9"/>
    <property type="match status" value="1"/>
</dbReference>
<proteinExistence type="inferred from homology"/>
<dbReference type="GO" id="GO:0004252">
    <property type="term" value="F:serine-type endopeptidase activity"/>
    <property type="evidence" value="ECO:0007669"/>
    <property type="project" value="TreeGrafter"/>
</dbReference>
<dbReference type="InterPro" id="IPR011042">
    <property type="entry name" value="6-blade_b-propeller_TolB-like"/>
</dbReference>
<dbReference type="AlphaFoldDB" id="A8NS00"/>
<comment type="similarity">
    <text evidence="1">Belongs to the peptidase S9C family.</text>
</comment>
<keyword evidence="3" id="KW-0378">Hydrolase</keyword>
<dbReference type="PANTHER" id="PTHR42776:SF13">
    <property type="entry name" value="DIPEPTIDYL-PEPTIDASE 5"/>
    <property type="match status" value="1"/>
</dbReference>
<evidence type="ECO:0000256" key="3">
    <source>
        <dbReference type="ARBA" id="ARBA00022801"/>
    </source>
</evidence>
<dbReference type="GeneID" id="6012434"/>
<keyword evidence="8" id="KW-1185">Reference proteome</keyword>
<dbReference type="Gene3D" id="3.40.50.1820">
    <property type="entry name" value="alpha/beta hydrolase"/>
    <property type="match status" value="1"/>
</dbReference>
<evidence type="ECO:0000256" key="5">
    <source>
        <dbReference type="SAM" id="MobiDB-lite"/>
    </source>
</evidence>
<evidence type="ECO:0000256" key="1">
    <source>
        <dbReference type="ARBA" id="ARBA00010040"/>
    </source>
</evidence>
<dbReference type="Proteomes" id="UP000001861">
    <property type="component" value="Unassembled WGS sequence"/>
</dbReference>
<dbReference type="Gene3D" id="2.120.10.30">
    <property type="entry name" value="TolB, C-terminal domain"/>
    <property type="match status" value="1"/>
</dbReference>
<name>A8NS00_COPC7</name>
<dbReference type="SUPFAM" id="SSF69322">
    <property type="entry name" value="Tricorn protease domain 2"/>
    <property type="match status" value="1"/>
</dbReference>
<dbReference type="InParanoid" id="A8NS00"/>
<evidence type="ECO:0000313" key="8">
    <source>
        <dbReference type="Proteomes" id="UP000001861"/>
    </source>
</evidence>
<dbReference type="FunCoup" id="A8NS00">
    <property type="interactions" value="21"/>
</dbReference>
<reference evidence="7 8" key="1">
    <citation type="journal article" date="2010" name="Proc. Natl. Acad. Sci. U.S.A.">
        <title>Insights into evolution of multicellular fungi from the assembled chromosomes of the mushroom Coprinopsis cinerea (Coprinus cinereus).</title>
        <authorList>
            <person name="Stajich J.E."/>
            <person name="Wilke S.K."/>
            <person name="Ahren D."/>
            <person name="Au C.H."/>
            <person name="Birren B.W."/>
            <person name="Borodovsky M."/>
            <person name="Burns C."/>
            <person name="Canback B."/>
            <person name="Casselton L.A."/>
            <person name="Cheng C.K."/>
            <person name="Deng J."/>
            <person name="Dietrich F.S."/>
            <person name="Fargo D.C."/>
            <person name="Farman M.L."/>
            <person name="Gathman A.C."/>
            <person name="Goldberg J."/>
            <person name="Guigo R."/>
            <person name="Hoegger P.J."/>
            <person name="Hooker J.B."/>
            <person name="Huggins A."/>
            <person name="James T.Y."/>
            <person name="Kamada T."/>
            <person name="Kilaru S."/>
            <person name="Kodira C."/>
            <person name="Kues U."/>
            <person name="Kupfer D."/>
            <person name="Kwan H.S."/>
            <person name="Lomsadze A."/>
            <person name="Li W."/>
            <person name="Lilly W.W."/>
            <person name="Ma L.J."/>
            <person name="Mackey A.J."/>
            <person name="Manning G."/>
            <person name="Martin F."/>
            <person name="Muraguchi H."/>
            <person name="Natvig D.O."/>
            <person name="Palmerini H."/>
            <person name="Ramesh M.A."/>
            <person name="Rehmeyer C.J."/>
            <person name="Roe B.A."/>
            <person name="Shenoy N."/>
            <person name="Stanke M."/>
            <person name="Ter-Hovhannisyan V."/>
            <person name="Tunlid A."/>
            <person name="Velagapudi R."/>
            <person name="Vision T.J."/>
            <person name="Zeng Q."/>
            <person name="Zolan M.E."/>
            <person name="Pukkila P.J."/>
        </authorList>
    </citation>
    <scope>NUCLEOTIDE SEQUENCE [LARGE SCALE GENOMIC DNA]</scope>
    <source>
        <strain evidence="8">Okayama-7 / 130 / ATCC MYA-4618 / FGSC 9003</strain>
    </source>
</reference>
<accession>A8NS00</accession>
<evidence type="ECO:0000256" key="4">
    <source>
        <dbReference type="ARBA" id="ARBA00032829"/>
    </source>
</evidence>
<evidence type="ECO:0000313" key="7">
    <source>
        <dbReference type="EMBL" id="EAU85964.1"/>
    </source>
</evidence>
<dbReference type="InterPro" id="IPR001375">
    <property type="entry name" value="Peptidase_S9_cat"/>
</dbReference>
<protein>
    <recommendedName>
        <fullName evidence="4">Dipeptidyl-peptidase V</fullName>
    </recommendedName>
</protein>
<organism evidence="7 8">
    <name type="scientific">Coprinopsis cinerea (strain Okayama-7 / 130 / ATCC MYA-4618 / FGSC 9003)</name>
    <name type="common">Inky cap fungus</name>
    <name type="synonym">Hormographiella aspergillata</name>
    <dbReference type="NCBI Taxonomy" id="240176"/>
    <lineage>
        <taxon>Eukaryota</taxon>
        <taxon>Fungi</taxon>
        <taxon>Dikarya</taxon>
        <taxon>Basidiomycota</taxon>
        <taxon>Agaricomycotina</taxon>
        <taxon>Agaricomycetes</taxon>
        <taxon>Agaricomycetidae</taxon>
        <taxon>Agaricales</taxon>
        <taxon>Agaricineae</taxon>
        <taxon>Psathyrellaceae</taxon>
        <taxon>Coprinopsis</taxon>
    </lineage>
</organism>
<dbReference type="KEGG" id="cci:CC1G_02987"/>
<keyword evidence="2" id="KW-0732">Signal</keyword>
<dbReference type="GO" id="GO:0006508">
    <property type="term" value="P:proteolysis"/>
    <property type="evidence" value="ECO:0007669"/>
    <property type="project" value="InterPro"/>
</dbReference>
<feature type="domain" description="Peptidase S9 prolyl oligopeptidase catalytic" evidence="6">
    <location>
        <begin position="623"/>
        <end position="820"/>
    </location>
</feature>
<dbReference type="EMBL" id="AACS02000008">
    <property type="protein sequence ID" value="EAU85964.1"/>
    <property type="molecule type" value="Genomic_DNA"/>
</dbReference>